<keyword evidence="2" id="KW-0732">Signal</keyword>
<dbReference type="GO" id="GO:0016805">
    <property type="term" value="F:dipeptidase activity"/>
    <property type="evidence" value="ECO:0007669"/>
    <property type="project" value="UniProtKB-KW"/>
</dbReference>
<sequence length="552" mass="62281">MKVKLLFAALAVALTAGLRMPEASACTNLIVGKKASKDGSVMVSYSADSHVLYGELYHYPAGKHAKGTMRKIVEWDTYKYLGEIPEAPETYNVIGNMNEHQVLIGESTWGGRKELHEPNGIMDYGSLIYVALQRSKTAREAIKVMTDLVEKYGYHSSGESFSIADKNEVWVLELIGKGKHEKGAVWVAIRIPDDAISGHANQARIQQIPFKDKANCMYSKDVVSFARKMGYFSGKDKDFSFQAAYNPYDATGLRGCEGRVFAFFNKFSKDAKQYENFILGKSDTPMPLYIKPDRKLSVGDVRDMMRDHYEGTCLDMTKDVGAGPYHVPYRWRPMTFVVDGKEYVNERAIATQQTGWVFVGQLRSELPDPIGGVLWFGTDDADMAVFTPIYCSVTEVPECYRQGNGDMLTFSWTSSFWIHNWVANMAYHKYSFMIEDIRKVQRELEGSYDAQLVPMADKKALELFGQDPAQATTFLNQFCALNSNAATARWKQLGEYLLVKYIDGNVKKEKDGKFLRDENGNTPMPNQPGYDEKYYRNIVEDTGDHLLIGPAN</sequence>
<organism evidence="4 6">
    <name type="scientific">Porphyromonas crevioricanis</name>
    <dbReference type="NCBI Taxonomy" id="393921"/>
    <lineage>
        <taxon>Bacteria</taxon>
        <taxon>Pseudomonadati</taxon>
        <taxon>Bacteroidota</taxon>
        <taxon>Bacteroidia</taxon>
        <taxon>Bacteroidales</taxon>
        <taxon>Porphyromonadaceae</taxon>
        <taxon>Porphyromonas</taxon>
    </lineage>
</organism>
<dbReference type="eggNOG" id="COG4690">
    <property type="taxonomic scope" value="Bacteria"/>
</dbReference>
<feature type="signal peptide" evidence="2">
    <location>
        <begin position="1"/>
        <end position="25"/>
    </location>
</feature>
<keyword evidence="1" id="KW-0645">Protease</keyword>
<gene>
    <name evidence="4" type="primary">pepDA</name>
    <name evidence="3" type="ORF">HQ38_03380</name>
    <name evidence="4" type="ORF">NCTC12858_00587</name>
</gene>
<proteinExistence type="inferred from homology"/>
<evidence type="ECO:0000313" key="5">
    <source>
        <dbReference type="Proteomes" id="UP000030136"/>
    </source>
</evidence>
<dbReference type="EC" id="3.4.-.-" evidence="1"/>
<accession>A0A0A2FQ05</accession>
<reference evidence="3 5" key="1">
    <citation type="submission" date="2014-08" db="EMBL/GenBank/DDBJ databases">
        <title>Porphyromonas crevioricanis strain:COT-253_OH1447 Genome sequencing.</title>
        <authorList>
            <person name="Wallis C."/>
            <person name="Deusch O."/>
            <person name="O'Flynn C."/>
            <person name="Davis I."/>
            <person name="Jospin G."/>
            <person name="Darling A.E."/>
            <person name="Coil D.A."/>
            <person name="Alexiev A."/>
            <person name="Horsfall A."/>
            <person name="Kirkwood N."/>
            <person name="Harris S."/>
            <person name="Eisen J.A."/>
        </authorList>
    </citation>
    <scope>NUCLEOTIDE SEQUENCE [LARGE SCALE GENOMIC DNA]</scope>
    <source>
        <strain evidence="5">COT-253 OH1447</strain>
        <strain evidence="3">COT-253_OH1447</strain>
    </source>
</reference>
<dbReference type="InterPro" id="IPR005322">
    <property type="entry name" value="Peptidase_C69"/>
</dbReference>
<dbReference type="PANTHER" id="PTHR12994">
    <property type="entry name" value="SECERNIN"/>
    <property type="match status" value="1"/>
</dbReference>
<keyword evidence="1" id="KW-0224">Dipeptidase</keyword>
<evidence type="ECO:0000313" key="3">
    <source>
        <dbReference type="EMBL" id="KGN95341.1"/>
    </source>
</evidence>
<evidence type="ECO:0000313" key="4">
    <source>
        <dbReference type="EMBL" id="SQH72758.1"/>
    </source>
</evidence>
<keyword evidence="1 4" id="KW-0378">Hydrolase</keyword>
<protein>
    <recommendedName>
        <fullName evidence="1">Dipeptidase</fullName>
        <ecNumber evidence="1">3.4.-.-</ecNumber>
    </recommendedName>
</protein>
<name>A0A0A2FQ05_9PORP</name>
<dbReference type="KEGG" id="pcre:NCTC12858_00587"/>
<feature type="chain" id="PRO_5043118593" description="Dipeptidase" evidence="2">
    <location>
        <begin position="26"/>
        <end position="552"/>
    </location>
</feature>
<comment type="similarity">
    <text evidence="1">Belongs to the peptidase C69 family.</text>
</comment>
<dbReference type="AlphaFoldDB" id="A0A0A2FQ05"/>
<evidence type="ECO:0000256" key="2">
    <source>
        <dbReference type="SAM" id="SignalP"/>
    </source>
</evidence>
<dbReference type="GO" id="GO:0070004">
    <property type="term" value="F:cysteine-type exopeptidase activity"/>
    <property type="evidence" value="ECO:0007669"/>
    <property type="project" value="InterPro"/>
</dbReference>
<dbReference type="STRING" id="393921.HQ45_05960"/>
<dbReference type="PANTHER" id="PTHR12994:SF17">
    <property type="entry name" value="LD30995P"/>
    <property type="match status" value="1"/>
</dbReference>
<reference evidence="4 6" key="2">
    <citation type="submission" date="2018-06" db="EMBL/GenBank/DDBJ databases">
        <authorList>
            <consortium name="Pathogen Informatics"/>
            <person name="Doyle S."/>
        </authorList>
    </citation>
    <scope>NUCLEOTIDE SEQUENCE [LARGE SCALE GENOMIC DNA]</scope>
    <source>
        <strain evidence="4 6">NCTC12858</strain>
    </source>
</reference>
<dbReference type="Pfam" id="PF03577">
    <property type="entry name" value="Peptidase_C69"/>
    <property type="match status" value="2"/>
</dbReference>
<comment type="catalytic activity">
    <reaction evidence="1">
        <text>an L-aminoacyl-L-amino acid + H2O = 2 an L-alpha-amino acid</text>
        <dbReference type="Rhea" id="RHEA:48940"/>
        <dbReference type="ChEBI" id="CHEBI:15377"/>
        <dbReference type="ChEBI" id="CHEBI:59869"/>
        <dbReference type="ChEBI" id="CHEBI:77460"/>
    </reaction>
</comment>
<dbReference type="GO" id="GO:0006508">
    <property type="term" value="P:proteolysis"/>
    <property type="evidence" value="ECO:0007669"/>
    <property type="project" value="UniProtKB-KW"/>
</dbReference>
<dbReference type="OrthoDB" id="1109933at2"/>
<dbReference type="Gene3D" id="3.60.60.10">
    <property type="entry name" value="Penicillin V Acylase, Chain A"/>
    <property type="match status" value="1"/>
</dbReference>
<dbReference type="Proteomes" id="UP000030136">
    <property type="component" value="Unassembled WGS sequence"/>
</dbReference>
<evidence type="ECO:0000313" key="6">
    <source>
        <dbReference type="Proteomes" id="UP000249300"/>
    </source>
</evidence>
<evidence type="ECO:0000256" key="1">
    <source>
        <dbReference type="RuleBase" id="RU364089"/>
    </source>
</evidence>
<dbReference type="RefSeq" id="WP_023937860.1">
    <property type="nucleotide sequence ID" value="NZ_FUXH01000002.1"/>
</dbReference>
<dbReference type="Proteomes" id="UP000249300">
    <property type="component" value="Chromosome 1"/>
</dbReference>
<keyword evidence="6" id="KW-1185">Reference proteome</keyword>
<dbReference type="EMBL" id="LS483447">
    <property type="protein sequence ID" value="SQH72758.1"/>
    <property type="molecule type" value="Genomic_DNA"/>
</dbReference>
<dbReference type="EMBL" id="JQJC01000010">
    <property type="protein sequence ID" value="KGN95341.1"/>
    <property type="molecule type" value="Genomic_DNA"/>
</dbReference>